<evidence type="ECO:0000313" key="1">
    <source>
        <dbReference type="EMBL" id="MBS9335364.1"/>
    </source>
</evidence>
<proteinExistence type="predicted"/>
<accession>A0ABS5QQB8</accession>
<comment type="caution">
    <text evidence="1">The sequence shown here is derived from an EMBL/GenBank/DDBJ whole genome shotgun (WGS) entry which is preliminary data.</text>
</comment>
<dbReference type="Proteomes" id="UP001519418">
    <property type="component" value="Unassembled WGS sequence"/>
</dbReference>
<gene>
    <name evidence="1" type="ORF">G6R27_04905</name>
</gene>
<name>A0ABS5QQB8_9LACO</name>
<protein>
    <submittedName>
        <fullName evidence="1">Uncharacterized protein</fullName>
    </submittedName>
</protein>
<sequence>MDDNQCFSFQTNPQLLDETAAVVASDGLSVADVLNALLRKIVKAIRYSLT</sequence>
<dbReference type="RefSeq" id="WP_213819950.1">
    <property type="nucleotide sequence ID" value="NZ_JAAMFI010000002.1"/>
</dbReference>
<keyword evidence="2" id="KW-1185">Reference proteome</keyword>
<evidence type="ECO:0000313" key="2">
    <source>
        <dbReference type="Proteomes" id="UP001519418"/>
    </source>
</evidence>
<reference evidence="1 2" key="1">
    <citation type="submission" date="2020-02" db="EMBL/GenBank/DDBJ databases">
        <title>Fructobacillus sp. isolated from paper mulberry of Taiwan.</title>
        <authorList>
            <person name="Lin S.-T."/>
        </authorList>
    </citation>
    <scope>NUCLEOTIDE SEQUENCE [LARGE SCALE GENOMIC DNA]</scope>
    <source>
        <strain evidence="1 2">M1-10</strain>
    </source>
</reference>
<dbReference type="EMBL" id="JAAMFI010000002">
    <property type="protein sequence ID" value="MBS9335364.1"/>
    <property type="molecule type" value="Genomic_DNA"/>
</dbReference>
<organism evidence="1 2">
    <name type="scientific">Fructobacillus papyriferae</name>
    <dbReference type="NCBI Taxonomy" id="2713171"/>
    <lineage>
        <taxon>Bacteria</taxon>
        <taxon>Bacillati</taxon>
        <taxon>Bacillota</taxon>
        <taxon>Bacilli</taxon>
        <taxon>Lactobacillales</taxon>
        <taxon>Lactobacillaceae</taxon>
        <taxon>Fructobacillus</taxon>
    </lineage>
</organism>